<accession>A0AAJ8KH22</accession>
<protein>
    <submittedName>
        <fullName evidence="1">Uncharacterized protein</fullName>
    </submittedName>
</protein>
<keyword evidence="2" id="KW-1185">Reference proteome</keyword>
<dbReference type="EMBL" id="CP144530">
    <property type="protein sequence ID" value="WWC57884.1"/>
    <property type="molecule type" value="Genomic_DNA"/>
</dbReference>
<proteinExistence type="predicted"/>
<reference evidence="1" key="1">
    <citation type="submission" date="2013-07" db="EMBL/GenBank/DDBJ databases">
        <authorList>
            <consortium name="The Broad Institute Genome Sequencing Platform"/>
            <person name="Cuomo C."/>
            <person name="Litvintseva A."/>
            <person name="Chen Y."/>
            <person name="Heitman J."/>
            <person name="Sun S."/>
            <person name="Springer D."/>
            <person name="Dromer F."/>
            <person name="Young S.K."/>
            <person name="Zeng Q."/>
            <person name="Gargeya S."/>
            <person name="Fitzgerald M."/>
            <person name="Abouelleil A."/>
            <person name="Alvarado L."/>
            <person name="Berlin A.M."/>
            <person name="Chapman S.B."/>
            <person name="Dewar J."/>
            <person name="Goldberg J."/>
            <person name="Griggs A."/>
            <person name="Gujja S."/>
            <person name="Hansen M."/>
            <person name="Howarth C."/>
            <person name="Imamovic A."/>
            <person name="Larimer J."/>
            <person name="McCowan C."/>
            <person name="Murphy C."/>
            <person name="Pearson M."/>
            <person name="Priest M."/>
            <person name="Roberts A."/>
            <person name="Saif S."/>
            <person name="Shea T."/>
            <person name="Sykes S."/>
            <person name="Wortman J."/>
            <person name="Nusbaum C."/>
            <person name="Birren B."/>
        </authorList>
    </citation>
    <scope>NUCLEOTIDE SEQUENCE</scope>
    <source>
        <strain evidence="1">CBS 10117</strain>
    </source>
</reference>
<evidence type="ECO:0000313" key="2">
    <source>
        <dbReference type="Proteomes" id="UP000078595"/>
    </source>
</evidence>
<reference evidence="1" key="2">
    <citation type="submission" date="2024-02" db="EMBL/GenBank/DDBJ databases">
        <title>Comparative genomics of Cryptococcus and Kwoniella reveals pathogenesis evolution and contrasting modes of karyotype evolution via chromosome fusion or intercentromeric recombination.</title>
        <authorList>
            <person name="Coelho M.A."/>
            <person name="David-Palma M."/>
            <person name="Shea T."/>
            <person name="Bowers K."/>
            <person name="McGinley-Smith S."/>
            <person name="Mohammad A.W."/>
            <person name="Gnirke A."/>
            <person name="Yurkov A.M."/>
            <person name="Nowrousian M."/>
            <person name="Sun S."/>
            <person name="Cuomo C.A."/>
            <person name="Heitman J."/>
        </authorList>
    </citation>
    <scope>NUCLEOTIDE SEQUENCE</scope>
    <source>
        <strain evidence="1">CBS 10117</strain>
    </source>
</reference>
<dbReference type="KEGG" id="kdj:28964118"/>
<dbReference type="AlphaFoldDB" id="A0AAJ8KH22"/>
<organism evidence="1 2">
    <name type="scientific">Kwoniella dejecticola CBS 10117</name>
    <dbReference type="NCBI Taxonomy" id="1296121"/>
    <lineage>
        <taxon>Eukaryota</taxon>
        <taxon>Fungi</taxon>
        <taxon>Dikarya</taxon>
        <taxon>Basidiomycota</taxon>
        <taxon>Agaricomycotina</taxon>
        <taxon>Tremellomycetes</taxon>
        <taxon>Tremellales</taxon>
        <taxon>Cryptococcaceae</taxon>
        <taxon>Kwoniella</taxon>
    </lineage>
</organism>
<dbReference type="RefSeq" id="XP_065824182.1">
    <property type="nucleotide sequence ID" value="XM_065968110.1"/>
</dbReference>
<gene>
    <name evidence="1" type="ORF">I303_100419</name>
</gene>
<sequence length="236" mass="26248">MDEITPILKSGYISTVTRVKATASVSLRREKVHDVLGCDDIRSIYSGAPLPDYLAFLKDTIIDQKPENAVLEMSAADPPTITYMGRKFSPTMAVTTFERAQLDDQANVACDLTFFARTSNDRSNRNFDVYFVPDATLRADPILELASGMYDSRPVSIFVKDTADEFSHITSIPAIMRNSIVHIKSGHCGEVDIWEIPETELYHMQALHVADRPNASRADLTAYRRSDNVSVAGPSR</sequence>
<evidence type="ECO:0000313" key="1">
    <source>
        <dbReference type="EMBL" id="WWC57884.1"/>
    </source>
</evidence>
<name>A0AAJ8KH22_9TREE</name>
<dbReference type="Proteomes" id="UP000078595">
    <property type="component" value="Chromosome 1"/>
</dbReference>
<dbReference type="GeneID" id="28964118"/>